<keyword evidence="2" id="KW-1185">Reference proteome</keyword>
<keyword evidence="1" id="KW-1133">Transmembrane helix</keyword>
<evidence type="ECO:0000313" key="3">
    <source>
        <dbReference type="WBParaSite" id="PgB04_g075_t08"/>
    </source>
</evidence>
<reference evidence="3" key="1">
    <citation type="submission" date="2022-11" db="UniProtKB">
        <authorList>
            <consortium name="WormBaseParasite"/>
        </authorList>
    </citation>
    <scope>IDENTIFICATION</scope>
</reference>
<accession>A0A914ZNH1</accession>
<evidence type="ECO:0000313" key="2">
    <source>
        <dbReference type="Proteomes" id="UP000887569"/>
    </source>
</evidence>
<dbReference type="AlphaFoldDB" id="A0A914ZNH1"/>
<name>A0A914ZNH1_PARUN</name>
<dbReference type="Proteomes" id="UP000887569">
    <property type="component" value="Unplaced"/>
</dbReference>
<dbReference type="WBParaSite" id="PgB04_g075_t08">
    <property type="protein sequence ID" value="PgB04_g075_t08"/>
    <property type="gene ID" value="PgB04_g075"/>
</dbReference>
<keyword evidence="1" id="KW-0812">Transmembrane</keyword>
<feature type="transmembrane region" description="Helical" evidence="1">
    <location>
        <begin position="21"/>
        <end position="41"/>
    </location>
</feature>
<evidence type="ECO:0000256" key="1">
    <source>
        <dbReference type="SAM" id="Phobius"/>
    </source>
</evidence>
<protein>
    <submittedName>
        <fullName evidence="3">Uncharacterized protein</fullName>
    </submittedName>
</protein>
<organism evidence="2 3">
    <name type="scientific">Parascaris univalens</name>
    <name type="common">Nematode worm</name>
    <dbReference type="NCBI Taxonomy" id="6257"/>
    <lineage>
        <taxon>Eukaryota</taxon>
        <taxon>Metazoa</taxon>
        <taxon>Ecdysozoa</taxon>
        <taxon>Nematoda</taxon>
        <taxon>Chromadorea</taxon>
        <taxon>Rhabditida</taxon>
        <taxon>Spirurina</taxon>
        <taxon>Ascaridomorpha</taxon>
        <taxon>Ascaridoidea</taxon>
        <taxon>Ascarididae</taxon>
        <taxon>Parascaris</taxon>
    </lineage>
</organism>
<proteinExistence type="predicted"/>
<keyword evidence="1" id="KW-0472">Membrane</keyword>
<sequence>YYCFCLCHRRVDNETPAKGSVVVWLAAMGRFLALAATWALFKGGFGADIVCDRGNGMCDGLIEVLSPEERSKSDLGCAATDEVPFCWWAIETGTLRWELYRNGMSQLIERNIRPFCEKVDEFYGFSFTNKAITLHNSQRTSSSQGNSVRKYLLVDVFYFCCARKDNCVAFAGNASDREIVNNLANKMLPYIVMSSDFSGKRTGSCLGDDGANAVALPGVDVCIFVTDSTTKMKIYNGPMMFNRFDVLSQAARGHNHSLAMLALEGRLCLSAKPADNNYTTHLKDGECLRYSSADGYFLYCCCYVRRELCAYAIDEYALENNSKHARHIWSRSAQLKRTQDVSLKSGESVSGRLRTYRDFIFSKPANRRKGRTASENNISLWHCAEGEIVLKKNGKGHHSNDLEK</sequence>